<evidence type="ECO:0000256" key="1">
    <source>
        <dbReference type="SAM" id="MobiDB-lite"/>
    </source>
</evidence>
<sequence length="109" mass="12099">TVSFKNAHRIFYKEDNSTSKFEKPARNVSAKTAGTDKDLPPVPPSPIPYFKLNTIINAEYTRQLALAFVSGATESVDKGIDAKNMDEDLPSDISFWIENGNYVIEGVPF</sequence>
<proteinExistence type="predicted"/>
<evidence type="ECO:0000313" key="3">
    <source>
        <dbReference type="Proteomes" id="UP000298340"/>
    </source>
</evidence>
<feature type="non-terminal residue" evidence="2">
    <location>
        <position position="1"/>
    </location>
</feature>
<dbReference type="AlphaFoldDB" id="A0A4Y7U2W6"/>
<name>A0A4Y7U2W6_9FLAO</name>
<accession>A0A4Y7U2W6</accession>
<feature type="non-terminal residue" evidence="2">
    <location>
        <position position="109"/>
    </location>
</feature>
<reference evidence="2 3" key="1">
    <citation type="journal article" date="2018" name="Syst. Appl. Microbiol.">
        <title>Flavobacterium circumlabens sp. nov. and Flavobacterium cupreum sp. nov., two psychrotrophic species isolated from Antarctic environmental samples.</title>
        <authorList>
            <person name="Kralova S."/>
            <person name="Busse H.J."/>
            <person name="Svec P."/>
            <person name="Maslanova I."/>
            <person name="Stankova E."/>
            <person name="Bartak M."/>
            <person name="Sedlacek I."/>
        </authorList>
    </citation>
    <scope>NUCLEOTIDE SEQUENCE [LARGE SCALE GENOMIC DNA]</scope>
    <source>
        <strain evidence="2 3">CCM 8828</strain>
    </source>
</reference>
<organism evidence="2 3">
    <name type="scientific">Flavobacterium circumlabens</name>
    <dbReference type="NCBI Taxonomy" id="2133765"/>
    <lineage>
        <taxon>Bacteria</taxon>
        <taxon>Pseudomonadati</taxon>
        <taxon>Bacteroidota</taxon>
        <taxon>Flavobacteriia</taxon>
        <taxon>Flavobacteriales</taxon>
        <taxon>Flavobacteriaceae</taxon>
        <taxon>Flavobacterium</taxon>
    </lineage>
</organism>
<protein>
    <submittedName>
        <fullName evidence="2">Secretion protein</fullName>
    </submittedName>
</protein>
<gene>
    <name evidence="2" type="ORF">D0809_28885</name>
</gene>
<dbReference type="Proteomes" id="UP000298340">
    <property type="component" value="Unassembled WGS sequence"/>
</dbReference>
<comment type="caution">
    <text evidence="2">The sequence shown here is derived from an EMBL/GenBank/DDBJ whole genome shotgun (WGS) entry which is preliminary data.</text>
</comment>
<evidence type="ECO:0000313" key="2">
    <source>
        <dbReference type="EMBL" id="TEB40777.1"/>
    </source>
</evidence>
<feature type="region of interest" description="Disordered" evidence="1">
    <location>
        <begin position="22"/>
        <end position="42"/>
    </location>
</feature>
<dbReference type="EMBL" id="QWDN01000924">
    <property type="protein sequence ID" value="TEB40777.1"/>
    <property type="molecule type" value="Genomic_DNA"/>
</dbReference>